<proteinExistence type="predicted"/>
<comment type="caution">
    <text evidence="2">The sequence shown here is derived from an EMBL/GenBank/DDBJ whole genome shotgun (WGS) entry which is preliminary data.</text>
</comment>
<evidence type="ECO:0000313" key="3">
    <source>
        <dbReference type="Proteomes" id="UP001396898"/>
    </source>
</evidence>
<accession>A0ABR1SBE9</accession>
<organism evidence="2 3">
    <name type="scientific">Apiospora marii</name>
    <dbReference type="NCBI Taxonomy" id="335849"/>
    <lineage>
        <taxon>Eukaryota</taxon>
        <taxon>Fungi</taxon>
        <taxon>Dikarya</taxon>
        <taxon>Ascomycota</taxon>
        <taxon>Pezizomycotina</taxon>
        <taxon>Sordariomycetes</taxon>
        <taxon>Xylariomycetidae</taxon>
        <taxon>Amphisphaeriales</taxon>
        <taxon>Apiosporaceae</taxon>
        <taxon>Apiospora</taxon>
    </lineage>
</organism>
<keyword evidence="3" id="KW-1185">Reference proteome</keyword>
<evidence type="ECO:0000256" key="1">
    <source>
        <dbReference type="SAM" id="MobiDB-lite"/>
    </source>
</evidence>
<dbReference type="Proteomes" id="UP001396898">
    <property type="component" value="Unassembled WGS sequence"/>
</dbReference>
<name>A0ABR1SBE9_9PEZI</name>
<feature type="region of interest" description="Disordered" evidence="1">
    <location>
        <begin position="193"/>
        <end position="218"/>
    </location>
</feature>
<feature type="region of interest" description="Disordered" evidence="1">
    <location>
        <begin position="121"/>
        <end position="163"/>
    </location>
</feature>
<sequence length="261" mass="28169">MIGDVTAQGAGRFCKPGVRYVALLPASARNGLNLRPVKQFDTATPHRDTLIELESKLKVKIINLLPKSDLPPEPQMAGNGAASSQNPIEIAAQGRAVKEEEMDNAAKELQEIDLMTPEDPAPARADRAGKRAPSVEAIDVPSGKRARHDNSAITTSHLHEREKTSLNTMEALQLTPAEAAQAHARFIQYEVLQGGQGQGSRGSDTRRSQSTEDAENPRVAAALDIMKAMNLGIADASRVHACFLQRQDTKQQEDRVGDGTP</sequence>
<reference evidence="2 3" key="1">
    <citation type="submission" date="2023-01" db="EMBL/GenBank/DDBJ databases">
        <title>Analysis of 21 Apiospora genomes using comparative genomics revels a genus with tremendous synthesis potential of carbohydrate active enzymes and secondary metabolites.</title>
        <authorList>
            <person name="Sorensen T."/>
        </authorList>
    </citation>
    <scope>NUCLEOTIDE SEQUENCE [LARGE SCALE GENOMIC DNA]</scope>
    <source>
        <strain evidence="2 3">CBS 20057</strain>
    </source>
</reference>
<protein>
    <submittedName>
        <fullName evidence="2">Uncharacterized protein</fullName>
    </submittedName>
</protein>
<dbReference type="EMBL" id="JAQQWI010000007">
    <property type="protein sequence ID" value="KAK8028392.1"/>
    <property type="molecule type" value="Genomic_DNA"/>
</dbReference>
<gene>
    <name evidence="2" type="ORF">PG991_005448</name>
</gene>
<evidence type="ECO:0000313" key="2">
    <source>
        <dbReference type="EMBL" id="KAK8028392.1"/>
    </source>
</evidence>